<organism evidence="6 7">
    <name type="scientific">Lysobacter korlensis</name>
    <dbReference type="NCBI Taxonomy" id="553636"/>
    <lineage>
        <taxon>Bacteria</taxon>
        <taxon>Pseudomonadati</taxon>
        <taxon>Pseudomonadota</taxon>
        <taxon>Gammaproteobacteria</taxon>
        <taxon>Lysobacterales</taxon>
        <taxon>Lysobacteraceae</taxon>
        <taxon>Lysobacter</taxon>
    </lineage>
</organism>
<dbReference type="Gene3D" id="2.60.120.430">
    <property type="entry name" value="Galactose-binding lectin"/>
    <property type="match status" value="1"/>
</dbReference>
<comment type="caution">
    <text evidence="6">The sequence shown here is derived from an EMBL/GenBank/DDBJ whole genome shotgun (WGS) entry which is preliminary data.</text>
</comment>
<dbReference type="SUPFAM" id="SSF52279">
    <property type="entry name" value="Beta-D-glucan exohydrolase, C-terminal domain"/>
    <property type="match status" value="1"/>
</dbReference>
<feature type="signal peptide" evidence="2">
    <location>
        <begin position="1"/>
        <end position="33"/>
    </location>
</feature>
<dbReference type="Pfam" id="PF01915">
    <property type="entry name" value="Glyco_hydro_3_C"/>
    <property type="match status" value="1"/>
</dbReference>
<dbReference type="EMBL" id="JBHLTG010000004">
    <property type="protein sequence ID" value="MFC0679856.1"/>
    <property type="molecule type" value="Genomic_DNA"/>
</dbReference>
<dbReference type="InterPro" id="IPR036962">
    <property type="entry name" value="Glyco_hydro_3_N_sf"/>
</dbReference>
<evidence type="ECO:0000313" key="6">
    <source>
        <dbReference type="EMBL" id="MFC0679856.1"/>
    </source>
</evidence>
<reference evidence="6 7" key="1">
    <citation type="submission" date="2024-09" db="EMBL/GenBank/DDBJ databases">
        <authorList>
            <person name="Sun Q."/>
            <person name="Mori K."/>
        </authorList>
    </citation>
    <scope>NUCLEOTIDE SEQUENCE [LARGE SCALE GENOMIC DNA]</scope>
    <source>
        <strain evidence="6 7">KCTC 23076</strain>
    </source>
</reference>
<keyword evidence="1" id="KW-0378">Hydrolase</keyword>
<evidence type="ECO:0000259" key="3">
    <source>
        <dbReference type="Pfam" id="PF00933"/>
    </source>
</evidence>
<dbReference type="InterPro" id="IPR036881">
    <property type="entry name" value="Glyco_hydro_3_C_sf"/>
</dbReference>
<proteinExistence type="predicted"/>
<dbReference type="Pfam" id="PF00933">
    <property type="entry name" value="Glyco_hydro_3"/>
    <property type="match status" value="1"/>
</dbReference>
<gene>
    <name evidence="6" type="ORF">ACFFGH_18615</name>
</gene>
<dbReference type="SUPFAM" id="SSF51445">
    <property type="entry name" value="(Trans)glycosidases"/>
    <property type="match status" value="1"/>
</dbReference>
<dbReference type="RefSeq" id="WP_386671000.1">
    <property type="nucleotide sequence ID" value="NZ_JBHLTG010000004.1"/>
</dbReference>
<evidence type="ECO:0000313" key="7">
    <source>
        <dbReference type="Proteomes" id="UP001589896"/>
    </source>
</evidence>
<dbReference type="PRINTS" id="PR00133">
    <property type="entry name" value="GLHYDRLASE3"/>
</dbReference>
<dbReference type="PANTHER" id="PTHR30620">
    <property type="entry name" value="PERIPLASMIC BETA-GLUCOSIDASE-RELATED"/>
    <property type="match status" value="1"/>
</dbReference>
<dbReference type="Gene3D" id="3.20.20.300">
    <property type="entry name" value="Glycoside hydrolase, family 3, N-terminal domain"/>
    <property type="match status" value="1"/>
</dbReference>
<evidence type="ECO:0000259" key="5">
    <source>
        <dbReference type="Pfam" id="PF18559"/>
    </source>
</evidence>
<evidence type="ECO:0000256" key="1">
    <source>
        <dbReference type="ARBA" id="ARBA00022801"/>
    </source>
</evidence>
<dbReference type="Gene3D" id="3.40.50.1700">
    <property type="entry name" value="Glycoside hydrolase family 3 C-terminal domain"/>
    <property type="match status" value="1"/>
</dbReference>
<evidence type="ECO:0000256" key="2">
    <source>
        <dbReference type="SAM" id="SignalP"/>
    </source>
</evidence>
<feature type="domain" description="ExoP galactose-binding-like" evidence="5">
    <location>
        <begin position="693"/>
        <end position="847"/>
    </location>
</feature>
<dbReference type="Pfam" id="PF18559">
    <property type="entry name" value="Exop_C"/>
    <property type="match status" value="1"/>
</dbReference>
<dbReference type="PANTHER" id="PTHR30620:SF77">
    <property type="entry name" value="LYSOSOMAL BETA GLUCOSIDASE-LIKE"/>
    <property type="match status" value="1"/>
</dbReference>
<dbReference type="InterPro" id="IPR041443">
    <property type="entry name" value="Exop_C"/>
</dbReference>
<dbReference type="InterPro" id="IPR051915">
    <property type="entry name" value="Cellulose_Degrad_GH3"/>
</dbReference>
<feature type="domain" description="Glycoside hydrolase family 3 C-terminal" evidence="4">
    <location>
        <begin position="444"/>
        <end position="658"/>
    </location>
</feature>
<dbReference type="InterPro" id="IPR017853">
    <property type="entry name" value="GH"/>
</dbReference>
<accession>A0ABV6RSB2</accession>
<feature type="chain" id="PRO_5045416016" evidence="2">
    <location>
        <begin position="34"/>
        <end position="861"/>
    </location>
</feature>
<feature type="domain" description="Glycoside hydrolase family 3 N-terminal" evidence="3">
    <location>
        <begin position="80"/>
        <end position="403"/>
    </location>
</feature>
<evidence type="ECO:0000259" key="4">
    <source>
        <dbReference type="Pfam" id="PF01915"/>
    </source>
</evidence>
<keyword evidence="2" id="KW-0732">Signal</keyword>
<keyword evidence="7" id="KW-1185">Reference proteome</keyword>
<name>A0ABV6RSB2_9GAMM</name>
<dbReference type="InterPro" id="IPR001764">
    <property type="entry name" value="Glyco_hydro_3_N"/>
</dbReference>
<protein>
    <submittedName>
        <fullName evidence="6">Exo 1,3/1,4-beta-D-glucan glucohydrolase</fullName>
    </submittedName>
</protein>
<dbReference type="Proteomes" id="UP001589896">
    <property type="component" value="Unassembled WGS sequence"/>
</dbReference>
<dbReference type="InterPro" id="IPR002772">
    <property type="entry name" value="Glyco_hydro_3_C"/>
</dbReference>
<sequence>MPSMFPVTPRRSPQVRRRLLALCLAACLPAVSAQTTGAPASGTPASSVANPALWPQMQSPIKRDARLEARIQELLAQMSVEDKVGQIVQGDLGSLTPEDVRKYRLGSVLAGGNSDPGGRYNATGPEWLALADALYRASMDTGGGRKPIPVLLGIDAVHGHNNVVGATLFPHNIGLGAANDPELVRRIAQATATELRTTGFEWTFAPTVTVPRDDRWGRTYEGYSEDPQLVARYATAIVEGLQGKVGSKEFLGPGQVVASAKHYIGDGGTFEGKDKGDTRVSETELRDVHGAGHIAALKAGTQTVMASFSSWNGQKMHGNRSLLTDVLKERMGFDGFVVGDWNGHGEVPGCTNESCPAALLAGLDMYMAPDSWKGVYENTVAQVRSGEIPMQRLDDAVARILRVKLRLGLFDAGVPSERPLGGDFEHLGSKEHRALAREAVRRSLVLLKNNGSVLPLKPDARILVAGDGAENVGKQAGGWTLSWQGTGTKREDFPNATSIWEGIESTVNAAGGEAELSVTGEYKQRPDAAIVVFGEEPYAEFIGDVPNLAYQPGKERDLALIRRLKSEGVPVVAVFLSGRPMWVNREINAADAFVAAWLPGSEGAGVADVLFAAKDGKVAHDFTGRLPFSWPKTAVQTPLNVGDTGYDPQFPVGYGLSYGKPGELAPLPEESGLRHGGGEPGLYFARGAVAPGWTLTVADGDAAGRAVTSLPTGELARHVSVRATDHEAQEDARRVQWSGKGPGTLWLQADEPVDLTRESNAGASLVATLRLNAPANGPVPVEVGCGKGCAGRVDLAPTLAKIPASKWVSVAIPLACFGRSGADLSRVTEMFRVSPKTPLDLSVSRIALGTEADHTVTCSGP</sequence>